<evidence type="ECO:0008006" key="4">
    <source>
        <dbReference type="Google" id="ProtNLM"/>
    </source>
</evidence>
<evidence type="ECO:0000256" key="1">
    <source>
        <dbReference type="SAM" id="Phobius"/>
    </source>
</evidence>
<keyword evidence="3" id="KW-1185">Reference proteome</keyword>
<dbReference type="OrthoDB" id="6198426at2"/>
<comment type="caution">
    <text evidence="2">The sequence shown here is derived from an EMBL/GenBank/DDBJ whole genome shotgun (WGS) entry which is preliminary data.</text>
</comment>
<dbReference type="InterPro" id="IPR025597">
    <property type="entry name" value="DUF4345"/>
</dbReference>
<organism evidence="2 3">
    <name type="scientific">Pseudoalteromonas espejiana</name>
    <dbReference type="NCBI Taxonomy" id="28107"/>
    <lineage>
        <taxon>Bacteria</taxon>
        <taxon>Pseudomonadati</taxon>
        <taxon>Pseudomonadota</taxon>
        <taxon>Gammaproteobacteria</taxon>
        <taxon>Alteromonadales</taxon>
        <taxon>Pseudoalteromonadaceae</taxon>
        <taxon>Pseudoalteromonas</taxon>
    </lineage>
</organism>
<dbReference type="AlphaFoldDB" id="A0A510XWR1"/>
<feature type="transmembrane region" description="Helical" evidence="1">
    <location>
        <begin position="44"/>
        <end position="60"/>
    </location>
</feature>
<name>A0A510XWR1_9GAMM</name>
<sequence>MDNIVIFRVVGAVLIIFGIVLAANPELISNKPVPSDIFKAVERRIWWGLFIGFGLLLQFHHQLAPWQATTAATLSSLLVGLLVARLIGIMLDGSVAKQWLNVGIELVILVPLIWWYLKVRT</sequence>
<protein>
    <recommendedName>
        <fullName evidence="4">DUF4345 domain-containing protein</fullName>
    </recommendedName>
</protein>
<dbReference type="Pfam" id="PF14248">
    <property type="entry name" value="DUF4345"/>
    <property type="match status" value="1"/>
</dbReference>
<keyword evidence="1" id="KW-0812">Transmembrane</keyword>
<reference evidence="2 3" key="1">
    <citation type="submission" date="2019-07" db="EMBL/GenBank/DDBJ databases">
        <title>Whole genome shotgun sequence of Pseudoalteromonas espejiana NBRC 102222.</title>
        <authorList>
            <person name="Hosoyama A."/>
            <person name="Uohara A."/>
            <person name="Ohji S."/>
            <person name="Ichikawa N."/>
        </authorList>
    </citation>
    <scope>NUCLEOTIDE SEQUENCE [LARGE SCALE GENOMIC DNA]</scope>
    <source>
        <strain evidence="2 3">NBRC 102222</strain>
    </source>
</reference>
<gene>
    <name evidence="2" type="ORF">PES01_23070</name>
</gene>
<keyword evidence="1" id="KW-0472">Membrane</keyword>
<feature type="transmembrane region" description="Helical" evidence="1">
    <location>
        <begin position="66"/>
        <end position="87"/>
    </location>
</feature>
<evidence type="ECO:0000313" key="3">
    <source>
        <dbReference type="Proteomes" id="UP000321419"/>
    </source>
</evidence>
<keyword evidence="1" id="KW-1133">Transmembrane helix</keyword>
<dbReference type="EMBL" id="BJUM01000020">
    <property type="protein sequence ID" value="GEK55462.1"/>
    <property type="molecule type" value="Genomic_DNA"/>
</dbReference>
<feature type="transmembrane region" description="Helical" evidence="1">
    <location>
        <begin position="99"/>
        <end position="117"/>
    </location>
</feature>
<accession>A0A510XWR1</accession>
<proteinExistence type="predicted"/>
<evidence type="ECO:0000313" key="2">
    <source>
        <dbReference type="EMBL" id="GEK55462.1"/>
    </source>
</evidence>
<dbReference type="Proteomes" id="UP000321419">
    <property type="component" value="Unassembled WGS sequence"/>
</dbReference>
<dbReference type="RefSeq" id="WP_089348085.1">
    <property type="nucleotide sequence ID" value="NZ_BJUM01000020.1"/>
</dbReference>
<feature type="transmembrane region" description="Helical" evidence="1">
    <location>
        <begin position="6"/>
        <end position="23"/>
    </location>
</feature>